<name>A0ABS5ZI84_9GAMM</name>
<gene>
    <name evidence="1" type="ORF">KCG35_21115</name>
</gene>
<protein>
    <submittedName>
        <fullName evidence="1">Iron-containing redox enzyme family protein</fullName>
    </submittedName>
</protein>
<dbReference type="Pfam" id="PF14518">
    <property type="entry name" value="Haem_oxygenas_2"/>
    <property type="match status" value="1"/>
</dbReference>
<dbReference type="RefSeq" id="WP_215821848.1">
    <property type="nucleotide sequence ID" value="NZ_JAGSOY010000088.1"/>
</dbReference>
<keyword evidence="2" id="KW-1185">Reference proteome</keyword>
<dbReference type="SUPFAM" id="SSF48613">
    <property type="entry name" value="Heme oxygenase-like"/>
    <property type="match status" value="1"/>
</dbReference>
<comment type="caution">
    <text evidence="1">The sequence shown here is derived from an EMBL/GenBank/DDBJ whole genome shotgun (WGS) entry which is preliminary data.</text>
</comment>
<dbReference type="Proteomes" id="UP000690515">
    <property type="component" value="Unassembled WGS sequence"/>
</dbReference>
<sequence>MGFYNQLQEATAVVRQQMLDAPVFTAVPAGKVLLSTYTTFLTQAYHHVKHTVPLLMACGAQLGPRFPELQQAIAEYITEEMGHQEWILADLAACGVDAEEVRHGQPEAPIELMVAFLYDAIHRGNPLSLFGMVQVLEGTSINQAHRMADAFQTTLNLPDQAFSYLRSHGSLDVEHWQFFTNLMNGITEPEDQQTIIHSAKRVYQLYGQMLHTLPLPEDVAGFGNTFALAG</sequence>
<dbReference type="InterPro" id="IPR016084">
    <property type="entry name" value="Haem_Oase-like_multi-hlx"/>
</dbReference>
<evidence type="ECO:0000313" key="2">
    <source>
        <dbReference type="Proteomes" id="UP000690515"/>
    </source>
</evidence>
<dbReference type="Gene3D" id="1.20.910.10">
    <property type="entry name" value="Heme oxygenase-like"/>
    <property type="match status" value="1"/>
</dbReference>
<proteinExistence type="predicted"/>
<organism evidence="1 2">
    <name type="scientific">Zooshikella harenae</name>
    <dbReference type="NCBI Taxonomy" id="2827238"/>
    <lineage>
        <taxon>Bacteria</taxon>
        <taxon>Pseudomonadati</taxon>
        <taxon>Pseudomonadota</taxon>
        <taxon>Gammaproteobacteria</taxon>
        <taxon>Oceanospirillales</taxon>
        <taxon>Zooshikellaceae</taxon>
        <taxon>Zooshikella</taxon>
    </lineage>
</organism>
<dbReference type="EMBL" id="JAGSOY010000088">
    <property type="protein sequence ID" value="MBU2713563.1"/>
    <property type="molecule type" value="Genomic_DNA"/>
</dbReference>
<evidence type="ECO:0000313" key="1">
    <source>
        <dbReference type="EMBL" id="MBU2713563.1"/>
    </source>
</evidence>
<accession>A0ABS5ZI84</accession>
<dbReference type="SMART" id="SM01236">
    <property type="entry name" value="Haem_oxygenase_2"/>
    <property type="match status" value="1"/>
</dbReference>
<reference evidence="1 2" key="1">
    <citation type="submission" date="2021-04" db="EMBL/GenBank/DDBJ databases">
        <authorList>
            <person name="Pira H."/>
            <person name="Risdian C."/>
            <person name="Wink J."/>
        </authorList>
    </citation>
    <scope>NUCLEOTIDE SEQUENCE [LARGE SCALE GENOMIC DNA]</scope>
    <source>
        <strain evidence="1 2">WH53</strain>
    </source>
</reference>